<accession>A0A0F9PNK5</accession>
<sequence length="52" mass="6117">MGILKTEIEFNKAAGLTSLDDRLPEFLRTEKLPPFNEVWNVPDEELDKVFYF</sequence>
<dbReference type="SUPFAM" id="SSF48310">
    <property type="entry name" value="Aldehyde ferredoxin oxidoreductase, C-terminal domains"/>
    <property type="match status" value="1"/>
</dbReference>
<organism evidence="1">
    <name type="scientific">marine sediment metagenome</name>
    <dbReference type="NCBI Taxonomy" id="412755"/>
    <lineage>
        <taxon>unclassified sequences</taxon>
        <taxon>metagenomes</taxon>
        <taxon>ecological metagenomes</taxon>
    </lineage>
</organism>
<name>A0A0F9PNK5_9ZZZZ</name>
<proteinExistence type="predicted"/>
<reference evidence="1" key="1">
    <citation type="journal article" date="2015" name="Nature">
        <title>Complex archaea that bridge the gap between prokaryotes and eukaryotes.</title>
        <authorList>
            <person name="Spang A."/>
            <person name="Saw J.H."/>
            <person name="Jorgensen S.L."/>
            <person name="Zaremba-Niedzwiedzka K."/>
            <person name="Martijn J."/>
            <person name="Lind A.E."/>
            <person name="van Eijk R."/>
            <person name="Schleper C."/>
            <person name="Guy L."/>
            <person name="Ettema T.J."/>
        </authorList>
    </citation>
    <scope>NUCLEOTIDE SEQUENCE</scope>
</reference>
<dbReference type="AlphaFoldDB" id="A0A0F9PNK5"/>
<dbReference type="EMBL" id="LAZR01005124">
    <property type="protein sequence ID" value="KKN02676.1"/>
    <property type="molecule type" value="Genomic_DNA"/>
</dbReference>
<protein>
    <submittedName>
        <fullName evidence="1">Uncharacterized protein</fullName>
    </submittedName>
</protein>
<evidence type="ECO:0000313" key="1">
    <source>
        <dbReference type="EMBL" id="KKN02676.1"/>
    </source>
</evidence>
<dbReference type="GO" id="GO:0009055">
    <property type="term" value="F:electron transfer activity"/>
    <property type="evidence" value="ECO:0007669"/>
    <property type="project" value="InterPro"/>
</dbReference>
<comment type="caution">
    <text evidence="1">The sequence shown here is derived from an EMBL/GenBank/DDBJ whole genome shotgun (WGS) entry which is preliminary data.</text>
</comment>
<dbReference type="GO" id="GO:0051536">
    <property type="term" value="F:iron-sulfur cluster binding"/>
    <property type="evidence" value="ECO:0007669"/>
    <property type="project" value="InterPro"/>
</dbReference>
<dbReference type="GO" id="GO:0016625">
    <property type="term" value="F:oxidoreductase activity, acting on the aldehyde or oxo group of donors, iron-sulfur protein as acceptor"/>
    <property type="evidence" value="ECO:0007669"/>
    <property type="project" value="InterPro"/>
</dbReference>
<gene>
    <name evidence="1" type="ORF">LCGC14_1115380</name>
</gene>
<dbReference type="InterPro" id="IPR036021">
    <property type="entry name" value="Tungsten_al_ferr_oxy-like_C"/>
</dbReference>